<evidence type="ECO:0000313" key="1">
    <source>
        <dbReference type="EMBL" id="KAI3790521.1"/>
    </source>
</evidence>
<evidence type="ECO:0000313" key="2">
    <source>
        <dbReference type="Proteomes" id="UP001055811"/>
    </source>
</evidence>
<sequence length="106" mass="11836">MSMKINFSYNLVNSLCFQLSDLVIVFDGRLDMCAIIDICEGKGVYLGLEPANCTNLQSLMKVLYLLRPLQKLASIPLGAEFVPYLEVNGEGRSESESILEYFTLFG</sequence>
<dbReference type="EMBL" id="CM042009">
    <property type="protein sequence ID" value="KAI3790521.1"/>
    <property type="molecule type" value="Genomic_DNA"/>
</dbReference>
<comment type="caution">
    <text evidence="1">The sequence shown here is derived from an EMBL/GenBank/DDBJ whole genome shotgun (WGS) entry which is preliminary data.</text>
</comment>
<reference evidence="2" key="1">
    <citation type="journal article" date="2022" name="Mol. Ecol. Resour.">
        <title>The genomes of chicory, endive, great burdock and yacon provide insights into Asteraceae palaeo-polyploidization history and plant inulin production.</title>
        <authorList>
            <person name="Fan W."/>
            <person name="Wang S."/>
            <person name="Wang H."/>
            <person name="Wang A."/>
            <person name="Jiang F."/>
            <person name="Liu H."/>
            <person name="Zhao H."/>
            <person name="Xu D."/>
            <person name="Zhang Y."/>
        </authorList>
    </citation>
    <scope>NUCLEOTIDE SEQUENCE [LARGE SCALE GENOMIC DNA]</scope>
    <source>
        <strain evidence="2">cv. Punajuju</strain>
    </source>
</reference>
<gene>
    <name evidence="1" type="ORF">L2E82_03617</name>
</gene>
<dbReference type="Proteomes" id="UP001055811">
    <property type="component" value="Linkage Group LG01"/>
</dbReference>
<name>A0ACB9H4S9_CICIN</name>
<accession>A0ACB9H4S9</accession>
<proteinExistence type="predicted"/>
<organism evidence="1 2">
    <name type="scientific">Cichorium intybus</name>
    <name type="common">Chicory</name>
    <dbReference type="NCBI Taxonomy" id="13427"/>
    <lineage>
        <taxon>Eukaryota</taxon>
        <taxon>Viridiplantae</taxon>
        <taxon>Streptophyta</taxon>
        <taxon>Embryophyta</taxon>
        <taxon>Tracheophyta</taxon>
        <taxon>Spermatophyta</taxon>
        <taxon>Magnoliopsida</taxon>
        <taxon>eudicotyledons</taxon>
        <taxon>Gunneridae</taxon>
        <taxon>Pentapetalae</taxon>
        <taxon>asterids</taxon>
        <taxon>campanulids</taxon>
        <taxon>Asterales</taxon>
        <taxon>Asteraceae</taxon>
        <taxon>Cichorioideae</taxon>
        <taxon>Cichorieae</taxon>
        <taxon>Cichoriinae</taxon>
        <taxon>Cichorium</taxon>
    </lineage>
</organism>
<keyword evidence="2" id="KW-1185">Reference proteome</keyword>
<reference evidence="1 2" key="2">
    <citation type="journal article" date="2022" name="Mol. Ecol. Resour.">
        <title>The genomes of chicory, endive, great burdock and yacon provide insights into Asteraceae paleo-polyploidization history and plant inulin production.</title>
        <authorList>
            <person name="Fan W."/>
            <person name="Wang S."/>
            <person name="Wang H."/>
            <person name="Wang A."/>
            <person name="Jiang F."/>
            <person name="Liu H."/>
            <person name="Zhao H."/>
            <person name="Xu D."/>
            <person name="Zhang Y."/>
        </authorList>
    </citation>
    <scope>NUCLEOTIDE SEQUENCE [LARGE SCALE GENOMIC DNA]</scope>
    <source>
        <strain evidence="2">cv. Punajuju</strain>
        <tissue evidence="1">Leaves</tissue>
    </source>
</reference>
<protein>
    <submittedName>
        <fullName evidence="1">Uncharacterized protein</fullName>
    </submittedName>
</protein>